<dbReference type="Proteomes" id="UP001188597">
    <property type="component" value="Unassembled WGS sequence"/>
</dbReference>
<feature type="domain" description="K-box" evidence="1">
    <location>
        <begin position="27"/>
        <end position="110"/>
    </location>
</feature>
<evidence type="ECO:0000313" key="4">
    <source>
        <dbReference type="Proteomes" id="UP001188597"/>
    </source>
</evidence>
<dbReference type="InterPro" id="IPR002487">
    <property type="entry name" value="TF_Kbox"/>
</dbReference>
<dbReference type="AlphaFoldDB" id="A0AA89AXM3"/>
<keyword evidence="4" id="KW-1185">Reference proteome</keyword>
<sequence length="110" mass="12989">MEDGTIGYAYQSANAECEMFFEMLPYEHFWQGEAASLRQQLQYLQESHRKLLGEELSGLSIKDLQNLENQLETSLKGVRLKKEQILTDEINELNRKVLMQEWQKFQLFLS</sequence>
<dbReference type="PROSITE" id="PS51297">
    <property type="entry name" value="K_BOX"/>
    <property type="match status" value="1"/>
</dbReference>
<dbReference type="EMBL" id="JAVXUP010001078">
    <property type="protein sequence ID" value="KAK3016254.1"/>
    <property type="molecule type" value="Genomic_DNA"/>
</dbReference>
<comment type="caution">
    <text evidence="2">The sequence shown here is derived from an EMBL/GenBank/DDBJ whole genome shotgun (WGS) entry which is preliminary data.</text>
</comment>
<gene>
    <name evidence="3" type="ORF">RJ639_006085</name>
    <name evidence="2" type="ORF">RJ639_006801</name>
</gene>
<name>A0AA89AXM3_9ASTE</name>
<dbReference type="EMBL" id="JAVXUP010001165">
    <property type="protein sequence ID" value="KAK3015121.1"/>
    <property type="molecule type" value="Genomic_DNA"/>
</dbReference>
<evidence type="ECO:0000313" key="3">
    <source>
        <dbReference type="EMBL" id="KAK3016254.1"/>
    </source>
</evidence>
<evidence type="ECO:0000313" key="2">
    <source>
        <dbReference type="EMBL" id="KAK3015121.1"/>
    </source>
</evidence>
<dbReference type="Pfam" id="PF01486">
    <property type="entry name" value="K-box"/>
    <property type="match status" value="1"/>
</dbReference>
<proteinExistence type="predicted"/>
<evidence type="ECO:0000259" key="1">
    <source>
        <dbReference type="PROSITE" id="PS51297"/>
    </source>
</evidence>
<dbReference type="GO" id="GO:0005634">
    <property type="term" value="C:nucleus"/>
    <property type="evidence" value="ECO:0007669"/>
    <property type="project" value="InterPro"/>
</dbReference>
<organism evidence="2 4">
    <name type="scientific">Escallonia herrerae</name>
    <dbReference type="NCBI Taxonomy" id="1293975"/>
    <lineage>
        <taxon>Eukaryota</taxon>
        <taxon>Viridiplantae</taxon>
        <taxon>Streptophyta</taxon>
        <taxon>Embryophyta</taxon>
        <taxon>Tracheophyta</taxon>
        <taxon>Spermatophyta</taxon>
        <taxon>Magnoliopsida</taxon>
        <taxon>eudicotyledons</taxon>
        <taxon>Gunneridae</taxon>
        <taxon>Pentapetalae</taxon>
        <taxon>asterids</taxon>
        <taxon>campanulids</taxon>
        <taxon>Escalloniales</taxon>
        <taxon>Escalloniaceae</taxon>
        <taxon>Escallonia</taxon>
    </lineage>
</organism>
<accession>A0AA89AXM3</accession>
<reference evidence="2" key="1">
    <citation type="submission" date="2022-12" db="EMBL/GenBank/DDBJ databases">
        <title>Draft genome assemblies for two species of Escallonia (Escalloniales).</title>
        <authorList>
            <person name="Chanderbali A."/>
            <person name="Dervinis C."/>
            <person name="Anghel I."/>
            <person name="Soltis D."/>
            <person name="Soltis P."/>
            <person name="Zapata F."/>
        </authorList>
    </citation>
    <scope>NUCLEOTIDE SEQUENCE</scope>
    <source>
        <strain evidence="2">UCBG64.0493</strain>
        <tissue evidence="2">Leaf</tissue>
    </source>
</reference>
<dbReference type="GO" id="GO:0003700">
    <property type="term" value="F:DNA-binding transcription factor activity"/>
    <property type="evidence" value="ECO:0007669"/>
    <property type="project" value="InterPro"/>
</dbReference>
<protein>
    <recommendedName>
        <fullName evidence="1">K-box domain-containing protein</fullName>
    </recommendedName>
</protein>